<feature type="compositionally biased region" description="Basic and acidic residues" evidence="1">
    <location>
        <begin position="65"/>
        <end position="74"/>
    </location>
</feature>
<feature type="compositionally biased region" description="Polar residues" evidence="1">
    <location>
        <begin position="79"/>
        <end position="97"/>
    </location>
</feature>
<dbReference type="WBParaSite" id="TMUE_0000002022.1">
    <property type="protein sequence ID" value="TMUE_0000002022.1"/>
    <property type="gene ID" value="WBGene00297884"/>
</dbReference>
<protein>
    <submittedName>
        <fullName evidence="3 4">Uncharacterized protein</fullName>
    </submittedName>
</protein>
<evidence type="ECO:0000313" key="2">
    <source>
        <dbReference type="Proteomes" id="UP000046395"/>
    </source>
</evidence>
<dbReference type="Proteomes" id="UP000046395">
    <property type="component" value="Unassembled WGS sequence"/>
</dbReference>
<reference evidence="2" key="2">
    <citation type="submission" date="2014-03" db="EMBL/GenBank/DDBJ databases">
        <title>The whipworm genome and dual-species transcriptomics of an intimate host-pathogen interaction.</title>
        <authorList>
            <person name="Foth B.J."/>
            <person name="Tsai I.J."/>
            <person name="Reid A.J."/>
            <person name="Bancroft A.J."/>
            <person name="Nichol S."/>
            <person name="Tracey A."/>
            <person name="Holroyd N."/>
            <person name="Cotton J.A."/>
            <person name="Stanley E.J."/>
            <person name="Zarowiecki M."/>
            <person name="Liu J.Z."/>
            <person name="Huckvale T."/>
            <person name="Cooper P.J."/>
            <person name="Grencis R.K."/>
            <person name="Berriman M."/>
        </authorList>
    </citation>
    <scope>NUCLEOTIDE SEQUENCE [LARGE SCALE GENOMIC DNA]</scope>
    <source>
        <strain evidence="2">Edinburgh</strain>
    </source>
</reference>
<feature type="region of interest" description="Disordered" evidence="1">
    <location>
        <begin position="63"/>
        <end position="104"/>
    </location>
</feature>
<name>A0A5S6Q4Z0_TRIMR</name>
<reference evidence="2" key="1">
    <citation type="submission" date="2013-11" db="EMBL/GenBank/DDBJ databases">
        <authorList>
            <person name="Aslett M."/>
        </authorList>
    </citation>
    <scope>NUCLEOTIDE SEQUENCE [LARGE SCALE GENOMIC DNA]</scope>
    <source>
        <strain evidence="2">Edinburgh</strain>
    </source>
</reference>
<evidence type="ECO:0000256" key="1">
    <source>
        <dbReference type="SAM" id="MobiDB-lite"/>
    </source>
</evidence>
<proteinExistence type="predicted"/>
<feature type="region of interest" description="Disordered" evidence="1">
    <location>
        <begin position="1"/>
        <end position="26"/>
    </location>
</feature>
<evidence type="ECO:0000313" key="4">
    <source>
        <dbReference type="WBParaSite" id="TMUE_3000012181.1"/>
    </source>
</evidence>
<keyword evidence="2" id="KW-1185">Reference proteome</keyword>
<evidence type="ECO:0000313" key="3">
    <source>
        <dbReference type="WBParaSite" id="TMUE_0000002022.1"/>
    </source>
</evidence>
<sequence length="104" mass="11032">MHLATELIEKGSGPNRLDLSPPPGAAFEPADQVLLFDDFPHRQDASPAERTSCKLHAALPMHVRASKESKKPLESKSPTDSLTSALRSTSGGMSSFPSAIGYAS</sequence>
<reference evidence="3 4" key="3">
    <citation type="submission" date="2019-12" db="UniProtKB">
        <authorList>
            <consortium name="WormBaseParasite"/>
        </authorList>
    </citation>
    <scope>IDENTIFICATION</scope>
</reference>
<organism evidence="2 3">
    <name type="scientific">Trichuris muris</name>
    <name type="common">Mouse whipworm</name>
    <dbReference type="NCBI Taxonomy" id="70415"/>
    <lineage>
        <taxon>Eukaryota</taxon>
        <taxon>Metazoa</taxon>
        <taxon>Ecdysozoa</taxon>
        <taxon>Nematoda</taxon>
        <taxon>Enoplea</taxon>
        <taxon>Dorylaimia</taxon>
        <taxon>Trichinellida</taxon>
        <taxon>Trichuridae</taxon>
        <taxon>Trichuris</taxon>
    </lineage>
</organism>
<dbReference type="AlphaFoldDB" id="A0A5S6Q4Z0"/>
<accession>A0A5S6Q4Z0</accession>
<dbReference type="WBParaSite" id="TMUE_3000012181.1">
    <property type="protein sequence ID" value="TMUE_3000012181.1"/>
    <property type="gene ID" value="WBGene00301488"/>
</dbReference>